<keyword evidence="3" id="KW-1185">Reference proteome</keyword>
<name>A0ABR2K4J9_9EUKA</name>
<accession>A0ABR2K4J9</accession>
<comment type="caution">
    <text evidence="2">The sequence shown here is derived from an EMBL/GenBank/DDBJ whole genome shotgun (WGS) entry which is preliminary data.</text>
</comment>
<dbReference type="EMBL" id="JAPFFF010000007">
    <property type="protein sequence ID" value="KAK8886065.1"/>
    <property type="molecule type" value="Genomic_DNA"/>
</dbReference>
<sequence>MDSSSKSEPEEISLDNKNAVEESQAQLELSKIPQSESSILPPTSGGPIVEPRKVIHRRTNRSFQLNKSKNLNDEQRDKVLAFANENKQLILDQPSAVSS</sequence>
<proteinExistence type="predicted"/>
<feature type="region of interest" description="Disordered" evidence="1">
    <location>
        <begin position="1"/>
        <end position="71"/>
    </location>
</feature>
<reference evidence="2 3" key="1">
    <citation type="submission" date="2024-04" db="EMBL/GenBank/DDBJ databases">
        <title>Tritrichomonas musculus Genome.</title>
        <authorList>
            <person name="Alves-Ferreira E."/>
            <person name="Grigg M."/>
            <person name="Lorenzi H."/>
            <person name="Galac M."/>
        </authorList>
    </citation>
    <scope>NUCLEOTIDE SEQUENCE [LARGE SCALE GENOMIC DNA]</scope>
    <source>
        <strain evidence="2 3">EAF2021</strain>
    </source>
</reference>
<evidence type="ECO:0000256" key="1">
    <source>
        <dbReference type="SAM" id="MobiDB-lite"/>
    </source>
</evidence>
<dbReference type="Proteomes" id="UP001470230">
    <property type="component" value="Unassembled WGS sequence"/>
</dbReference>
<gene>
    <name evidence="2" type="ORF">M9Y10_041525</name>
</gene>
<protein>
    <submittedName>
        <fullName evidence="2">Uncharacterized protein</fullName>
    </submittedName>
</protein>
<feature type="compositionally biased region" description="Polar residues" evidence="1">
    <location>
        <begin position="21"/>
        <end position="41"/>
    </location>
</feature>
<evidence type="ECO:0000313" key="2">
    <source>
        <dbReference type="EMBL" id="KAK8886065.1"/>
    </source>
</evidence>
<organism evidence="2 3">
    <name type="scientific">Tritrichomonas musculus</name>
    <dbReference type="NCBI Taxonomy" id="1915356"/>
    <lineage>
        <taxon>Eukaryota</taxon>
        <taxon>Metamonada</taxon>
        <taxon>Parabasalia</taxon>
        <taxon>Tritrichomonadida</taxon>
        <taxon>Tritrichomonadidae</taxon>
        <taxon>Tritrichomonas</taxon>
    </lineage>
</organism>
<evidence type="ECO:0000313" key="3">
    <source>
        <dbReference type="Proteomes" id="UP001470230"/>
    </source>
</evidence>